<protein>
    <submittedName>
        <fullName evidence="4">Tyrosine recombinase XerD</fullName>
    </submittedName>
</protein>
<dbReference type="GO" id="GO:0006310">
    <property type="term" value="P:DNA recombination"/>
    <property type="evidence" value="ECO:0007669"/>
    <property type="project" value="UniProtKB-KW"/>
</dbReference>
<dbReference type="InterPro" id="IPR050090">
    <property type="entry name" value="Tyrosine_recombinase_XerCD"/>
</dbReference>
<dbReference type="GO" id="GO:0003677">
    <property type="term" value="F:DNA binding"/>
    <property type="evidence" value="ECO:0007669"/>
    <property type="project" value="UniProtKB-KW"/>
</dbReference>
<evidence type="ECO:0000313" key="4">
    <source>
        <dbReference type="EMBL" id="MPN20839.1"/>
    </source>
</evidence>
<dbReference type="EMBL" id="VSSQ01068696">
    <property type="protein sequence ID" value="MPN20839.1"/>
    <property type="molecule type" value="Genomic_DNA"/>
</dbReference>
<evidence type="ECO:0000256" key="1">
    <source>
        <dbReference type="ARBA" id="ARBA00023125"/>
    </source>
</evidence>
<dbReference type="SUPFAM" id="SSF56349">
    <property type="entry name" value="DNA breaking-rejoining enzymes"/>
    <property type="match status" value="1"/>
</dbReference>
<dbReference type="InterPro" id="IPR002104">
    <property type="entry name" value="Integrase_catalytic"/>
</dbReference>
<comment type="caution">
    <text evidence="4">The sequence shown here is derived from an EMBL/GenBank/DDBJ whole genome shotgun (WGS) entry which is preliminary data.</text>
</comment>
<name>A0A645G4X5_9ZZZZ</name>
<keyword evidence="2" id="KW-0233">DNA recombination</keyword>
<dbReference type="InterPro" id="IPR011010">
    <property type="entry name" value="DNA_brk_join_enz"/>
</dbReference>
<dbReference type="Gene3D" id="1.10.443.10">
    <property type="entry name" value="Intergrase catalytic core"/>
    <property type="match status" value="1"/>
</dbReference>
<gene>
    <name evidence="4" type="primary">xerD_107</name>
    <name evidence="4" type="ORF">SDC9_168218</name>
</gene>
<sequence length="150" mass="17041">MHICILELLLGTGLRVSEMVNLNLNDVVFSDTKGFIRILGKGMVNRTLPVNQNVEIAIKEYLKVRKETNSNRLLIGQRGALGRGAVEIMLKNYGKKLGIDITPHMLRHTVGYRLVKKNTPMTTIQQILGHESILTRTFIPKLRSKIKRMH</sequence>
<accession>A0A645G4X5</accession>
<evidence type="ECO:0000256" key="2">
    <source>
        <dbReference type="ARBA" id="ARBA00023172"/>
    </source>
</evidence>
<evidence type="ECO:0000259" key="3">
    <source>
        <dbReference type="PROSITE" id="PS51898"/>
    </source>
</evidence>
<proteinExistence type="predicted"/>
<dbReference type="PROSITE" id="PS51898">
    <property type="entry name" value="TYR_RECOMBINASE"/>
    <property type="match status" value="1"/>
</dbReference>
<feature type="domain" description="Tyr recombinase" evidence="3">
    <location>
        <begin position="1"/>
        <end position="150"/>
    </location>
</feature>
<organism evidence="4">
    <name type="scientific">bioreactor metagenome</name>
    <dbReference type="NCBI Taxonomy" id="1076179"/>
    <lineage>
        <taxon>unclassified sequences</taxon>
        <taxon>metagenomes</taxon>
        <taxon>ecological metagenomes</taxon>
    </lineage>
</organism>
<dbReference type="PANTHER" id="PTHR30349:SF41">
    <property type="entry name" value="INTEGRASE_RECOMBINASE PROTEIN MJ0367-RELATED"/>
    <property type="match status" value="1"/>
</dbReference>
<dbReference type="AlphaFoldDB" id="A0A645G4X5"/>
<dbReference type="InterPro" id="IPR013762">
    <property type="entry name" value="Integrase-like_cat_sf"/>
</dbReference>
<dbReference type="PANTHER" id="PTHR30349">
    <property type="entry name" value="PHAGE INTEGRASE-RELATED"/>
    <property type="match status" value="1"/>
</dbReference>
<reference evidence="4" key="1">
    <citation type="submission" date="2019-08" db="EMBL/GenBank/DDBJ databases">
        <authorList>
            <person name="Kucharzyk K."/>
            <person name="Murdoch R.W."/>
            <person name="Higgins S."/>
            <person name="Loffler F."/>
        </authorList>
    </citation>
    <scope>NUCLEOTIDE SEQUENCE</scope>
</reference>
<dbReference type="GO" id="GO:0015074">
    <property type="term" value="P:DNA integration"/>
    <property type="evidence" value="ECO:0007669"/>
    <property type="project" value="InterPro"/>
</dbReference>
<dbReference type="Pfam" id="PF00589">
    <property type="entry name" value="Phage_integrase"/>
    <property type="match status" value="1"/>
</dbReference>
<keyword evidence="1" id="KW-0238">DNA-binding</keyword>